<feature type="domain" description="RabBD" evidence="12">
    <location>
        <begin position="32"/>
        <end position="149"/>
    </location>
</feature>
<dbReference type="InterPro" id="IPR047022">
    <property type="entry name" value="Rabphilin_Doc2_C2A"/>
</dbReference>
<dbReference type="PROSITE" id="PS50178">
    <property type="entry name" value="ZF_FYVE"/>
    <property type="match status" value="1"/>
</dbReference>
<evidence type="ECO:0000256" key="9">
    <source>
        <dbReference type="SAM" id="MobiDB-lite"/>
    </source>
</evidence>
<reference evidence="13" key="1">
    <citation type="submission" date="2021-01" db="EMBL/GenBank/DDBJ databases">
        <authorList>
            <person name="Li R."/>
            <person name="Bekaert M."/>
        </authorList>
    </citation>
    <scope>NUCLEOTIDE SEQUENCE</scope>
    <source>
        <strain evidence="13">Farmed</strain>
    </source>
</reference>
<comment type="subcellular location">
    <subcellularLocation>
        <location evidence="7">Synapse</location>
    </subcellularLocation>
</comment>
<feature type="compositionally biased region" description="Polar residues" evidence="9">
    <location>
        <begin position="255"/>
        <end position="270"/>
    </location>
</feature>
<feature type="domain" description="C2" evidence="10">
    <location>
        <begin position="485"/>
        <end position="618"/>
    </location>
</feature>
<keyword evidence="2" id="KW-0677">Repeat</keyword>
<evidence type="ECO:0000313" key="14">
    <source>
        <dbReference type="Proteomes" id="UP000597762"/>
    </source>
</evidence>
<dbReference type="InterPro" id="IPR001565">
    <property type="entry name" value="Synaptotagmin"/>
</dbReference>
<evidence type="ECO:0000259" key="11">
    <source>
        <dbReference type="PROSITE" id="PS50178"/>
    </source>
</evidence>
<dbReference type="PANTHER" id="PTHR45729">
    <property type="entry name" value="RABPHILIN, ISOFORM A"/>
    <property type="match status" value="1"/>
</dbReference>
<evidence type="ECO:0000256" key="5">
    <source>
        <dbReference type="ARBA" id="ARBA00022837"/>
    </source>
</evidence>
<evidence type="ECO:0000259" key="12">
    <source>
        <dbReference type="PROSITE" id="PS50916"/>
    </source>
</evidence>
<dbReference type="Pfam" id="PF02318">
    <property type="entry name" value="FYVE_2"/>
    <property type="match status" value="1"/>
</dbReference>
<feature type="domain" description="C2" evidence="10">
    <location>
        <begin position="346"/>
        <end position="467"/>
    </location>
</feature>
<dbReference type="Proteomes" id="UP000597762">
    <property type="component" value="Unassembled WGS sequence"/>
</dbReference>
<feature type="domain" description="FYVE-type" evidence="11">
    <location>
        <begin position="80"/>
        <end position="137"/>
    </location>
</feature>
<dbReference type="InterPro" id="IPR017455">
    <property type="entry name" value="Znf_FYVE-rel"/>
</dbReference>
<protein>
    <submittedName>
        <fullName evidence="13">RPH3A</fullName>
    </submittedName>
</protein>
<dbReference type="SUPFAM" id="SSF49562">
    <property type="entry name" value="C2 domain (Calcium/lipid-binding domain, CaLB)"/>
    <property type="match status" value="2"/>
</dbReference>
<evidence type="ECO:0000256" key="6">
    <source>
        <dbReference type="ARBA" id="ARBA00023018"/>
    </source>
</evidence>
<dbReference type="InterPro" id="IPR010911">
    <property type="entry name" value="Rab_BD"/>
</dbReference>
<comment type="caution">
    <text evidence="13">The sequence shown here is derived from an EMBL/GenBank/DDBJ whole genome shotgun (WGS) entry which is preliminary data.</text>
</comment>
<keyword evidence="14" id="KW-1185">Reference proteome</keyword>
<evidence type="ECO:0000256" key="3">
    <source>
        <dbReference type="ARBA" id="ARBA00022771"/>
    </source>
</evidence>
<dbReference type="InterPro" id="IPR013083">
    <property type="entry name" value="Znf_RING/FYVE/PHD"/>
</dbReference>
<dbReference type="AlphaFoldDB" id="A0A812CLT1"/>
<dbReference type="GO" id="GO:0031267">
    <property type="term" value="F:small GTPase binding"/>
    <property type="evidence" value="ECO:0007669"/>
    <property type="project" value="InterPro"/>
</dbReference>
<organism evidence="13 14">
    <name type="scientific">Acanthosepion pharaonis</name>
    <name type="common">Pharaoh cuttlefish</name>
    <name type="synonym">Sepia pharaonis</name>
    <dbReference type="NCBI Taxonomy" id="158019"/>
    <lineage>
        <taxon>Eukaryota</taxon>
        <taxon>Metazoa</taxon>
        <taxon>Spiralia</taxon>
        <taxon>Lophotrochozoa</taxon>
        <taxon>Mollusca</taxon>
        <taxon>Cephalopoda</taxon>
        <taxon>Coleoidea</taxon>
        <taxon>Decapodiformes</taxon>
        <taxon>Sepiida</taxon>
        <taxon>Sepiina</taxon>
        <taxon>Sepiidae</taxon>
        <taxon>Acanthosepion</taxon>
    </lineage>
</organism>
<dbReference type="GO" id="GO:0006886">
    <property type="term" value="P:intracellular protein transport"/>
    <property type="evidence" value="ECO:0007669"/>
    <property type="project" value="InterPro"/>
</dbReference>
<dbReference type="PRINTS" id="PR00399">
    <property type="entry name" value="SYNAPTOTAGMN"/>
</dbReference>
<evidence type="ECO:0000256" key="7">
    <source>
        <dbReference type="ARBA" id="ARBA00034103"/>
    </source>
</evidence>
<dbReference type="Gene3D" id="2.60.40.150">
    <property type="entry name" value="C2 domain"/>
    <property type="match status" value="2"/>
</dbReference>
<name>A0A812CLT1_ACAPH</name>
<keyword evidence="3 8" id="KW-0863">Zinc-finger</keyword>
<dbReference type="Pfam" id="PF00168">
    <property type="entry name" value="C2"/>
    <property type="match status" value="2"/>
</dbReference>
<dbReference type="PROSITE" id="PS50916">
    <property type="entry name" value="RABBD"/>
    <property type="match status" value="1"/>
</dbReference>
<evidence type="ECO:0000256" key="8">
    <source>
        <dbReference type="PROSITE-ProRule" id="PRU00091"/>
    </source>
</evidence>
<evidence type="ECO:0000256" key="2">
    <source>
        <dbReference type="ARBA" id="ARBA00022737"/>
    </source>
</evidence>
<dbReference type="PANTHER" id="PTHR45729:SF6">
    <property type="entry name" value="RABPHILIN, ISOFORM A"/>
    <property type="match status" value="1"/>
</dbReference>
<dbReference type="EMBL" id="CAHIKZ030001591">
    <property type="protein sequence ID" value="CAE1269120.1"/>
    <property type="molecule type" value="Genomic_DNA"/>
</dbReference>
<dbReference type="InterPro" id="IPR011011">
    <property type="entry name" value="Znf_FYVE_PHD"/>
</dbReference>
<evidence type="ECO:0000313" key="13">
    <source>
        <dbReference type="EMBL" id="CAE1269120.1"/>
    </source>
</evidence>
<dbReference type="InterPro" id="IPR041282">
    <property type="entry name" value="FYVE_2"/>
</dbReference>
<dbReference type="Gene3D" id="3.30.40.10">
    <property type="entry name" value="Zinc/RING finger domain, C3HC4 (zinc finger)"/>
    <property type="match status" value="1"/>
</dbReference>
<keyword evidence="5" id="KW-0106">Calcium</keyword>
<dbReference type="InterPro" id="IPR000008">
    <property type="entry name" value="C2_dom"/>
</dbReference>
<dbReference type="PROSITE" id="PS50004">
    <property type="entry name" value="C2"/>
    <property type="match status" value="2"/>
</dbReference>
<keyword evidence="1" id="KW-0479">Metal-binding</keyword>
<dbReference type="GO" id="GO:0061669">
    <property type="term" value="P:spontaneous neurotransmitter secretion"/>
    <property type="evidence" value="ECO:0007669"/>
    <property type="project" value="TreeGrafter"/>
</dbReference>
<dbReference type="GO" id="GO:0016020">
    <property type="term" value="C:membrane"/>
    <property type="evidence" value="ECO:0007669"/>
    <property type="project" value="InterPro"/>
</dbReference>
<sequence length="628" mass="70979">MDRWVCPNDRQLALRAKLGTGWSIHTNRYSQFRKSDQLSIDEQEQILNVIARAEFIENVEQERIGRLVEKLDNMRKNAMGNGSSQCILCGDEFGLLGASPTYCDDCKKAVCTKCGVDTCNSQKTPLWLCKLCSESREVWKRSGAWFFKGIPKYTTPKQRMHDTGKFSSSPKNRMDNQGPRKGSIRSYHTWSRGRGGSNKNNYGGESTDQDASSSSEDEISIGKRTSKSKRGDSESDNVSIGSSYSSRLPADDNRTSNISNNPFGNQLSVTDNNEFHEASDNEKSSAGAFSLYGPIQSYNSDTTSNLDVHNREGEIEMAFSHYKQGIIQLDQFDGAQLASPDGEPMTLGVLEFSLLYDNDNNALNCTVVRARGLKAMDSNGLSDPYVKLHLLPGASKSNKLRTKTTHKTLNPEWNETLTYYGITEEDFLKKTLRLSVLDEDAFGYDFIGEYRVPLKRLKPNETKNFSVYLENPLPLEKDDELMMTERGKVLITLTYVVAKQVLIVGIVRCASLASMDTNGYSDPYVKVYLKPDKNKKSKFKTSVKKKTLNPEYHEEFSYEIKHIDLSKKTLEVTVWDKDIGKSNDFIGGVQLGCHSKGDRLRHWYDMLRNPDKKIEYWHVLSAEMTPEV</sequence>
<dbReference type="InterPro" id="IPR035892">
    <property type="entry name" value="C2_domain_sf"/>
</dbReference>
<dbReference type="SUPFAM" id="SSF57903">
    <property type="entry name" value="FYVE/PHD zinc finger"/>
    <property type="match status" value="1"/>
</dbReference>
<dbReference type="OrthoDB" id="270970at2759"/>
<keyword evidence="6" id="KW-0770">Synapse</keyword>
<feature type="compositionally biased region" description="Polar residues" evidence="9">
    <location>
        <begin position="236"/>
        <end position="246"/>
    </location>
</feature>
<evidence type="ECO:0000256" key="4">
    <source>
        <dbReference type="ARBA" id="ARBA00022833"/>
    </source>
</evidence>
<dbReference type="GO" id="GO:0017158">
    <property type="term" value="P:regulation of calcium ion-dependent exocytosis"/>
    <property type="evidence" value="ECO:0007669"/>
    <property type="project" value="TreeGrafter"/>
</dbReference>
<dbReference type="CDD" id="cd04035">
    <property type="entry name" value="C2A_Rabphilin_Doc2"/>
    <property type="match status" value="1"/>
</dbReference>
<dbReference type="GO" id="GO:0008270">
    <property type="term" value="F:zinc ion binding"/>
    <property type="evidence" value="ECO:0007669"/>
    <property type="project" value="UniProtKB-KW"/>
</dbReference>
<keyword evidence="4" id="KW-0862">Zinc</keyword>
<proteinExistence type="predicted"/>
<accession>A0A812CLT1</accession>
<dbReference type="SMART" id="SM00239">
    <property type="entry name" value="C2"/>
    <property type="match status" value="2"/>
</dbReference>
<dbReference type="FunFam" id="2.60.40.150:FF:000032">
    <property type="entry name" value="Double c2-like domain-containing"/>
    <property type="match status" value="1"/>
</dbReference>
<dbReference type="PRINTS" id="PR00360">
    <property type="entry name" value="C2DOMAIN"/>
</dbReference>
<feature type="compositionally biased region" description="Low complexity" evidence="9">
    <location>
        <begin position="205"/>
        <end position="214"/>
    </location>
</feature>
<evidence type="ECO:0000259" key="10">
    <source>
        <dbReference type="PROSITE" id="PS50004"/>
    </source>
</evidence>
<dbReference type="InterPro" id="IPR043566">
    <property type="entry name" value="Rabphilin/DOC2/Noc2"/>
</dbReference>
<gene>
    <name evidence="13" type="ORF">SPHA_36375</name>
</gene>
<dbReference type="CDD" id="cd08384">
    <property type="entry name" value="C2B_Rabphilin_Doc2"/>
    <property type="match status" value="1"/>
</dbReference>
<dbReference type="GO" id="GO:0006887">
    <property type="term" value="P:exocytosis"/>
    <property type="evidence" value="ECO:0007669"/>
    <property type="project" value="TreeGrafter"/>
</dbReference>
<evidence type="ECO:0000256" key="1">
    <source>
        <dbReference type="ARBA" id="ARBA00022723"/>
    </source>
</evidence>
<feature type="region of interest" description="Disordered" evidence="9">
    <location>
        <begin position="156"/>
        <end position="270"/>
    </location>
</feature>
<dbReference type="GO" id="GO:0098793">
    <property type="term" value="C:presynapse"/>
    <property type="evidence" value="ECO:0007669"/>
    <property type="project" value="GOC"/>
</dbReference>